<feature type="domain" description="Cytochrome b5 heme-binding" evidence="1">
    <location>
        <begin position="13"/>
        <end position="84"/>
    </location>
</feature>
<sequence length="84" mass="9151">MKRRYISMADKVFTLAELAQYDGQDGRPAYFAYEGQVYDASSIPNWKENKNHGNLAGKDITDALKHSPHGAGVIEGLPVVGTLG</sequence>
<dbReference type="Gene3D" id="3.10.120.10">
    <property type="entry name" value="Cytochrome b5-like heme/steroid binding domain"/>
    <property type="match status" value="1"/>
</dbReference>
<gene>
    <name evidence="2" type="ORF">NB22_03005</name>
</gene>
<dbReference type="Proteomes" id="UP000018412">
    <property type="component" value="Unassembled WGS sequence"/>
</dbReference>
<evidence type="ECO:0000259" key="1">
    <source>
        <dbReference type="SMART" id="SM01117"/>
    </source>
</evidence>
<evidence type="ECO:0000313" key="2">
    <source>
        <dbReference type="EMBL" id="ESS01742.1"/>
    </source>
</evidence>
<reference evidence="2 3" key="2">
    <citation type="journal article" date="2015" name="Genome Announc.">
        <title>Draft Genome Sequence of Lactobacillus fermentum NB-22.</title>
        <authorList>
            <person name="Chaplin A.V."/>
            <person name="Shkoporov A.N."/>
            <person name="Efimov B.A."/>
            <person name="Pikina A.P."/>
            <person name="Borisova O.Y."/>
            <person name="Gladko I.A."/>
            <person name="Postnikova E.A."/>
            <person name="Lordkipanidze A.E."/>
            <person name="Kafarskaia L.I."/>
        </authorList>
    </citation>
    <scope>NUCLEOTIDE SEQUENCE [LARGE SCALE GENOMIC DNA]</scope>
    <source>
        <strain evidence="2 3">NB-22</strain>
    </source>
</reference>
<protein>
    <submittedName>
        <fullName evidence="2">Cytochrome B5</fullName>
    </submittedName>
</protein>
<proteinExistence type="predicted"/>
<name>A0A829M058_LIMFE</name>
<dbReference type="Pfam" id="PF00173">
    <property type="entry name" value="Cyt-b5"/>
    <property type="match status" value="1"/>
</dbReference>
<reference evidence="3" key="1">
    <citation type="submission" date="2013-10" db="EMBL/GenBank/DDBJ databases">
        <title>Draft genome sequence of Lactobacillus fermentum NB-22.</title>
        <authorList>
            <person name="Chaplin A.V."/>
            <person name="Shkoporov A.N."/>
            <person name="Khokhlova E.V."/>
            <person name="Efimov B.A."/>
            <person name="Kafarskaia L.I."/>
        </authorList>
    </citation>
    <scope>NUCLEOTIDE SEQUENCE [LARGE SCALE GENOMIC DNA]</scope>
    <source>
        <strain evidence="3">NB-22</strain>
    </source>
</reference>
<dbReference type="SUPFAM" id="SSF55856">
    <property type="entry name" value="Cytochrome b5-like heme/steroid binding domain"/>
    <property type="match status" value="1"/>
</dbReference>
<dbReference type="EMBL" id="AYHA01000069">
    <property type="protein sequence ID" value="ESS01742.1"/>
    <property type="molecule type" value="Genomic_DNA"/>
</dbReference>
<organism evidence="2 3">
    <name type="scientific">Limosilactobacillus fermentum NB-22</name>
    <dbReference type="NCBI Taxonomy" id="1408443"/>
    <lineage>
        <taxon>Bacteria</taxon>
        <taxon>Bacillati</taxon>
        <taxon>Bacillota</taxon>
        <taxon>Bacilli</taxon>
        <taxon>Lactobacillales</taxon>
        <taxon>Lactobacillaceae</taxon>
        <taxon>Limosilactobacillus</taxon>
    </lineage>
</organism>
<comment type="caution">
    <text evidence="2">The sequence shown here is derived from an EMBL/GenBank/DDBJ whole genome shotgun (WGS) entry which is preliminary data.</text>
</comment>
<dbReference type="AlphaFoldDB" id="A0A829M058"/>
<dbReference type="InterPro" id="IPR036400">
    <property type="entry name" value="Cyt_B5-like_heme/steroid_sf"/>
</dbReference>
<accession>A0A829M058</accession>
<dbReference type="SMART" id="SM01117">
    <property type="entry name" value="Cyt-b5"/>
    <property type="match status" value="1"/>
</dbReference>
<evidence type="ECO:0000313" key="3">
    <source>
        <dbReference type="Proteomes" id="UP000018412"/>
    </source>
</evidence>
<dbReference type="InterPro" id="IPR001199">
    <property type="entry name" value="Cyt_B5-like_heme/steroid-bd"/>
</dbReference>